<dbReference type="EMBL" id="JBBPBK010000010">
    <property type="protein sequence ID" value="KAK9277125.1"/>
    <property type="molecule type" value="Genomic_DNA"/>
</dbReference>
<reference evidence="1 2" key="1">
    <citation type="journal article" date="2024" name="Plant J.">
        <title>Genome sequences and population genomics reveal climatic adaptation and genomic divergence between two closely related sweetgum species.</title>
        <authorList>
            <person name="Xu W.Q."/>
            <person name="Ren C.Q."/>
            <person name="Zhang X.Y."/>
            <person name="Comes H.P."/>
            <person name="Liu X.H."/>
            <person name="Li Y.G."/>
            <person name="Kettle C.J."/>
            <person name="Jalonen R."/>
            <person name="Gaisberger H."/>
            <person name="Ma Y.Z."/>
            <person name="Qiu Y.X."/>
        </authorList>
    </citation>
    <scope>NUCLEOTIDE SEQUENCE [LARGE SCALE GENOMIC DNA]</scope>
    <source>
        <strain evidence="1">Hangzhou</strain>
    </source>
</reference>
<proteinExistence type="predicted"/>
<name>A0AAP0RFW9_LIQFO</name>
<protein>
    <submittedName>
        <fullName evidence="1">Uncharacterized protein</fullName>
    </submittedName>
</protein>
<evidence type="ECO:0000313" key="1">
    <source>
        <dbReference type="EMBL" id="KAK9277125.1"/>
    </source>
</evidence>
<evidence type="ECO:0000313" key="2">
    <source>
        <dbReference type="Proteomes" id="UP001415857"/>
    </source>
</evidence>
<organism evidence="1 2">
    <name type="scientific">Liquidambar formosana</name>
    <name type="common">Formosan gum</name>
    <dbReference type="NCBI Taxonomy" id="63359"/>
    <lineage>
        <taxon>Eukaryota</taxon>
        <taxon>Viridiplantae</taxon>
        <taxon>Streptophyta</taxon>
        <taxon>Embryophyta</taxon>
        <taxon>Tracheophyta</taxon>
        <taxon>Spermatophyta</taxon>
        <taxon>Magnoliopsida</taxon>
        <taxon>eudicotyledons</taxon>
        <taxon>Gunneridae</taxon>
        <taxon>Pentapetalae</taxon>
        <taxon>Saxifragales</taxon>
        <taxon>Altingiaceae</taxon>
        <taxon>Liquidambar</taxon>
    </lineage>
</organism>
<sequence>MLMLFPMGFDKFLFWRSGDPEHNALKASLVKLARDGSCSELPVLFPYILEFIAFVQLRMEHAATCWPHKMHVDFYPPNHDVSYCVGSCIIRNHRFKPCCGDDWASDAAWSLVHWEKEVD</sequence>
<keyword evidence="2" id="KW-1185">Reference proteome</keyword>
<dbReference type="Proteomes" id="UP001415857">
    <property type="component" value="Unassembled WGS sequence"/>
</dbReference>
<dbReference type="AlphaFoldDB" id="A0AAP0RFW9"/>
<comment type="caution">
    <text evidence="1">The sequence shown here is derived from an EMBL/GenBank/DDBJ whole genome shotgun (WGS) entry which is preliminary data.</text>
</comment>
<accession>A0AAP0RFW9</accession>
<gene>
    <name evidence="1" type="ORF">L1049_006664</name>
</gene>